<dbReference type="EMBL" id="AATQ01000001">
    <property type="protein sequence ID" value="EAU48486.1"/>
    <property type="molecule type" value="Genomic_DNA"/>
</dbReference>
<name>Q0FWR6_SALBH</name>
<reference evidence="1 2" key="1">
    <citation type="journal article" date="2010" name="J. Bacteriol.">
        <title>Genome sequences of Pelagibaca bermudensis HTCC2601T and Maritimibacter alkaliphilus HTCC2654T, the type strains of two marine Roseobacter genera.</title>
        <authorList>
            <person name="Thrash J.C."/>
            <person name="Cho J.C."/>
            <person name="Ferriera S."/>
            <person name="Johnson J."/>
            <person name="Vergin K.L."/>
            <person name="Giovannoni S.J."/>
        </authorList>
    </citation>
    <scope>NUCLEOTIDE SEQUENCE [LARGE SCALE GENOMIC DNA]</scope>
    <source>
        <strain evidence="2">DSM 26914 / JCM 13377 / KCTC 12554 / HTCC2601</strain>
    </source>
</reference>
<keyword evidence="2" id="KW-1185">Reference proteome</keyword>
<protein>
    <submittedName>
        <fullName evidence="1">Uncharacterized protein</fullName>
    </submittedName>
</protein>
<comment type="caution">
    <text evidence="1">The sequence shown here is derived from an EMBL/GenBank/DDBJ whole genome shotgun (WGS) entry which is preliminary data.</text>
</comment>
<dbReference type="AlphaFoldDB" id="Q0FWR6"/>
<accession>Q0FWR6</accession>
<dbReference type="HOGENOM" id="CLU_3409873_0_0_5"/>
<evidence type="ECO:0000313" key="1">
    <source>
        <dbReference type="EMBL" id="EAU48486.1"/>
    </source>
</evidence>
<dbReference type="Proteomes" id="UP000006230">
    <property type="component" value="Unassembled WGS sequence"/>
</dbReference>
<sequence>MVALKQGRVLFDKPSGRVSQSDLNETFHG</sequence>
<evidence type="ECO:0000313" key="2">
    <source>
        <dbReference type="Proteomes" id="UP000006230"/>
    </source>
</evidence>
<dbReference type="STRING" id="314265.R2601_02898"/>
<organism evidence="1 2">
    <name type="scientific">Salipiger bermudensis (strain DSM 26914 / JCM 13377 / KCTC 12554 / HTCC2601)</name>
    <name type="common">Pelagibaca bermudensis</name>
    <dbReference type="NCBI Taxonomy" id="314265"/>
    <lineage>
        <taxon>Bacteria</taxon>
        <taxon>Pseudomonadati</taxon>
        <taxon>Pseudomonadota</taxon>
        <taxon>Alphaproteobacteria</taxon>
        <taxon>Rhodobacterales</taxon>
        <taxon>Roseobacteraceae</taxon>
        <taxon>Salipiger</taxon>
    </lineage>
</organism>
<gene>
    <name evidence="1" type="ORF">R2601_02898</name>
</gene>
<proteinExistence type="predicted"/>